<keyword evidence="3" id="KW-1185">Reference proteome</keyword>
<feature type="transmembrane region" description="Helical" evidence="1">
    <location>
        <begin position="12"/>
        <end position="32"/>
    </location>
</feature>
<evidence type="ECO:0000313" key="2">
    <source>
        <dbReference type="EMBL" id="KAF9523749.1"/>
    </source>
</evidence>
<dbReference type="AlphaFoldDB" id="A0A9P6E7F9"/>
<dbReference type="EMBL" id="MU157911">
    <property type="protein sequence ID" value="KAF9523749.1"/>
    <property type="molecule type" value="Genomic_DNA"/>
</dbReference>
<keyword evidence="1" id="KW-1133">Transmembrane helix</keyword>
<protein>
    <submittedName>
        <fullName evidence="2">Uncharacterized protein</fullName>
    </submittedName>
</protein>
<dbReference type="OrthoDB" id="2756618at2759"/>
<keyword evidence="1" id="KW-0472">Membrane</keyword>
<organism evidence="2 3">
    <name type="scientific">Crepidotus variabilis</name>
    <dbReference type="NCBI Taxonomy" id="179855"/>
    <lineage>
        <taxon>Eukaryota</taxon>
        <taxon>Fungi</taxon>
        <taxon>Dikarya</taxon>
        <taxon>Basidiomycota</taxon>
        <taxon>Agaricomycotina</taxon>
        <taxon>Agaricomycetes</taxon>
        <taxon>Agaricomycetidae</taxon>
        <taxon>Agaricales</taxon>
        <taxon>Agaricineae</taxon>
        <taxon>Crepidotaceae</taxon>
        <taxon>Crepidotus</taxon>
    </lineage>
</organism>
<accession>A0A9P6E7F9</accession>
<feature type="transmembrane region" description="Helical" evidence="1">
    <location>
        <begin position="53"/>
        <end position="71"/>
    </location>
</feature>
<evidence type="ECO:0000256" key="1">
    <source>
        <dbReference type="SAM" id="Phobius"/>
    </source>
</evidence>
<gene>
    <name evidence="2" type="ORF">CPB83DRAFT_898523</name>
</gene>
<comment type="caution">
    <text evidence="2">The sequence shown here is derived from an EMBL/GenBank/DDBJ whole genome shotgun (WGS) entry which is preliminary data.</text>
</comment>
<feature type="transmembrane region" description="Helical" evidence="1">
    <location>
        <begin position="113"/>
        <end position="132"/>
    </location>
</feature>
<sequence>MSPKDRQPRLDAAQLAALLVETLVIGVFYVLLIPTFEAIRFRAKTRQETLFRPTTFCALALVVTITVKWIVDIVRAFSAFLLDGSYCVFPGEPNPAEIAFSRFSNLNSVAGSVMYTLTTILGDGFMIYRLWVVWRRNKLIVFPPILLLWGIAISGILVACHFGKDDIRILASDDVVTYILRVSILYAIKITA</sequence>
<proteinExistence type="predicted"/>
<name>A0A9P6E7F9_9AGAR</name>
<reference evidence="2" key="1">
    <citation type="submission" date="2020-11" db="EMBL/GenBank/DDBJ databases">
        <authorList>
            <consortium name="DOE Joint Genome Institute"/>
            <person name="Ahrendt S."/>
            <person name="Riley R."/>
            <person name="Andreopoulos W."/>
            <person name="Labutti K."/>
            <person name="Pangilinan J."/>
            <person name="Ruiz-Duenas F.J."/>
            <person name="Barrasa J.M."/>
            <person name="Sanchez-Garcia M."/>
            <person name="Camarero S."/>
            <person name="Miyauchi S."/>
            <person name="Serrano A."/>
            <person name="Linde D."/>
            <person name="Babiker R."/>
            <person name="Drula E."/>
            <person name="Ayuso-Fernandez I."/>
            <person name="Pacheco R."/>
            <person name="Padilla G."/>
            <person name="Ferreira P."/>
            <person name="Barriuso J."/>
            <person name="Kellner H."/>
            <person name="Castanera R."/>
            <person name="Alfaro M."/>
            <person name="Ramirez L."/>
            <person name="Pisabarro A.G."/>
            <person name="Kuo A."/>
            <person name="Tritt A."/>
            <person name="Lipzen A."/>
            <person name="He G."/>
            <person name="Yan M."/>
            <person name="Ng V."/>
            <person name="Cullen D."/>
            <person name="Martin F."/>
            <person name="Rosso M.-N."/>
            <person name="Henrissat B."/>
            <person name="Hibbett D."/>
            <person name="Martinez A.T."/>
            <person name="Grigoriev I.V."/>
        </authorList>
    </citation>
    <scope>NUCLEOTIDE SEQUENCE</scope>
    <source>
        <strain evidence="2">CBS 506.95</strain>
    </source>
</reference>
<evidence type="ECO:0000313" key="3">
    <source>
        <dbReference type="Proteomes" id="UP000807306"/>
    </source>
</evidence>
<dbReference type="Proteomes" id="UP000807306">
    <property type="component" value="Unassembled WGS sequence"/>
</dbReference>
<feature type="transmembrane region" description="Helical" evidence="1">
    <location>
        <begin position="139"/>
        <end position="159"/>
    </location>
</feature>
<keyword evidence="1" id="KW-0812">Transmembrane</keyword>